<organism evidence="2 3">
    <name type="scientific">Seohaeicola nanhaiensis</name>
    <dbReference type="NCBI Taxonomy" id="1387282"/>
    <lineage>
        <taxon>Bacteria</taxon>
        <taxon>Pseudomonadati</taxon>
        <taxon>Pseudomonadota</taxon>
        <taxon>Alphaproteobacteria</taxon>
        <taxon>Rhodobacterales</taxon>
        <taxon>Roseobacteraceae</taxon>
        <taxon>Seohaeicola</taxon>
    </lineage>
</organism>
<proteinExistence type="predicted"/>
<name>A0ABV9KJ34_9RHOB</name>
<evidence type="ECO:0008006" key="4">
    <source>
        <dbReference type="Google" id="ProtNLM"/>
    </source>
</evidence>
<sequence length="82" mass="8864">MAKLAVVARAGVQDDVFYGLGYSGHGAHLGTHMGQILARMATGDGEANPTAGMSWPAFPLYNGMPWFLPLVGAYYKMKDRIF</sequence>
<keyword evidence="1" id="KW-0812">Transmembrane</keyword>
<accession>A0ABV9KJ34</accession>
<dbReference type="RefSeq" id="WP_380718084.1">
    <property type="nucleotide sequence ID" value="NZ_JBHSGI010000016.1"/>
</dbReference>
<dbReference type="Proteomes" id="UP001595973">
    <property type="component" value="Unassembled WGS sequence"/>
</dbReference>
<keyword evidence="3" id="KW-1185">Reference proteome</keyword>
<evidence type="ECO:0000256" key="1">
    <source>
        <dbReference type="SAM" id="Phobius"/>
    </source>
</evidence>
<dbReference type="EMBL" id="JBHSGI010000016">
    <property type="protein sequence ID" value="MFC4669651.1"/>
    <property type="molecule type" value="Genomic_DNA"/>
</dbReference>
<keyword evidence="1" id="KW-1133">Transmembrane helix</keyword>
<comment type="caution">
    <text evidence="2">The sequence shown here is derived from an EMBL/GenBank/DDBJ whole genome shotgun (WGS) entry which is preliminary data.</text>
</comment>
<keyword evidence="1" id="KW-0472">Membrane</keyword>
<gene>
    <name evidence="2" type="ORF">ACFO5X_13895</name>
</gene>
<reference evidence="3" key="1">
    <citation type="journal article" date="2019" name="Int. J. Syst. Evol. Microbiol.">
        <title>The Global Catalogue of Microorganisms (GCM) 10K type strain sequencing project: providing services to taxonomists for standard genome sequencing and annotation.</title>
        <authorList>
            <consortium name="The Broad Institute Genomics Platform"/>
            <consortium name="The Broad Institute Genome Sequencing Center for Infectious Disease"/>
            <person name="Wu L."/>
            <person name="Ma J."/>
        </authorList>
    </citation>
    <scope>NUCLEOTIDE SEQUENCE [LARGE SCALE GENOMIC DNA]</scope>
    <source>
        <strain evidence="3">CGMCC 4.7283</strain>
    </source>
</reference>
<protein>
    <recommendedName>
        <fullName evidence="4">Oxidoreductase</fullName>
    </recommendedName>
</protein>
<evidence type="ECO:0000313" key="3">
    <source>
        <dbReference type="Proteomes" id="UP001595973"/>
    </source>
</evidence>
<feature type="transmembrane region" description="Helical" evidence="1">
    <location>
        <begin position="58"/>
        <end position="75"/>
    </location>
</feature>
<evidence type="ECO:0000313" key="2">
    <source>
        <dbReference type="EMBL" id="MFC4669651.1"/>
    </source>
</evidence>